<dbReference type="Pfam" id="PF08801">
    <property type="entry name" value="Nucleoporin_N"/>
    <property type="match status" value="1"/>
</dbReference>
<dbReference type="InterPro" id="IPR037624">
    <property type="entry name" value="Nup133-like"/>
</dbReference>
<evidence type="ECO:0000256" key="6">
    <source>
        <dbReference type="ARBA" id="ARBA00023010"/>
    </source>
</evidence>
<evidence type="ECO:0000256" key="1">
    <source>
        <dbReference type="ARBA" id="ARBA00004259"/>
    </source>
</evidence>
<dbReference type="GO" id="GO:0006606">
    <property type="term" value="P:protein import into nucleus"/>
    <property type="evidence" value="ECO:0007669"/>
    <property type="project" value="TreeGrafter"/>
</dbReference>
<keyword evidence="11" id="KW-1185">Reference proteome</keyword>
<dbReference type="GO" id="GO:0000972">
    <property type="term" value="P:transcription-dependent tethering of RNA polymerase II gene DNA at nuclear periphery"/>
    <property type="evidence" value="ECO:0007669"/>
    <property type="project" value="TreeGrafter"/>
</dbReference>
<dbReference type="FunCoup" id="A0A3N4M6I5">
    <property type="interactions" value="114"/>
</dbReference>
<dbReference type="EMBL" id="ML121529">
    <property type="protein sequence ID" value="RPB28331.1"/>
    <property type="molecule type" value="Genomic_DNA"/>
</dbReference>
<keyword evidence="7" id="KW-0539">Nucleus</keyword>
<dbReference type="InterPro" id="IPR007187">
    <property type="entry name" value="Nucleoporin_Nup133/Nup155_C"/>
</dbReference>
<dbReference type="GO" id="GO:0031080">
    <property type="term" value="C:nuclear pore outer ring"/>
    <property type="evidence" value="ECO:0007669"/>
    <property type="project" value="TreeGrafter"/>
</dbReference>
<feature type="region of interest" description="Disordered" evidence="8">
    <location>
        <begin position="1"/>
        <end position="74"/>
    </location>
</feature>
<name>A0A3N4M6I5_9PEZI</name>
<accession>A0A3N4M6I5</accession>
<keyword evidence="3" id="KW-0813">Transport</keyword>
<dbReference type="SUPFAM" id="SSF117289">
    <property type="entry name" value="Nucleoporin domain"/>
    <property type="match status" value="1"/>
</dbReference>
<dbReference type="OrthoDB" id="103454at2759"/>
<evidence type="ECO:0000256" key="8">
    <source>
        <dbReference type="SAM" id="MobiDB-lite"/>
    </source>
</evidence>
<evidence type="ECO:0000259" key="9">
    <source>
        <dbReference type="PROSITE" id="PS50166"/>
    </source>
</evidence>
<comment type="subcellular location">
    <subcellularLocation>
        <location evidence="1">Nucleus envelope</location>
    </subcellularLocation>
</comment>
<reference evidence="10 11" key="1">
    <citation type="journal article" date="2018" name="Nat. Ecol. Evol.">
        <title>Pezizomycetes genomes reveal the molecular basis of ectomycorrhizal truffle lifestyle.</title>
        <authorList>
            <person name="Murat C."/>
            <person name="Payen T."/>
            <person name="Noel B."/>
            <person name="Kuo A."/>
            <person name="Morin E."/>
            <person name="Chen J."/>
            <person name="Kohler A."/>
            <person name="Krizsan K."/>
            <person name="Balestrini R."/>
            <person name="Da Silva C."/>
            <person name="Montanini B."/>
            <person name="Hainaut M."/>
            <person name="Levati E."/>
            <person name="Barry K.W."/>
            <person name="Belfiori B."/>
            <person name="Cichocki N."/>
            <person name="Clum A."/>
            <person name="Dockter R.B."/>
            <person name="Fauchery L."/>
            <person name="Guy J."/>
            <person name="Iotti M."/>
            <person name="Le Tacon F."/>
            <person name="Lindquist E.A."/>
            <person name="Lipzen A."/>
            <person name="Malagnac F."/>
            <person name="Mello A."/>
            <person name="Molinier V."/>
            <person name="Miyauchi S."/>
            <person name="Poulain J."/>
            <person name="Riccioni C."/>
            <person name="Rubini A."/>
            <person name="Sitrit Y."/>
            <person name="Splivallo R."/>
            <person name="Traeger S."/>
            <person name="Wang M."/>
            <person name="Zifcakova L."/>
            <person name="Wipf D."/>
            <person name="Zambonelli A."/>
            <person name="Paolocci F."/>
            <person name="Nowrousian M."/>
            <person name="Ottonello S."/>
            <person name="Baldrian P."/>
            <person name="Spatafora J.W."/>
            <person name="Henrissat B."/>
            <person name="Nagy L.G."/>
            <person name="Aury J.M."/>
            <person name="Wincker P."/>
            <person name="Grigoriev I.V."/>
            <person name="Bonfante P."/>
            <person name="Martin F.M."/>
        </authorList>
    </citation>
    <scope>NUCLEOTIDE SEQUENCE [LARGE SCALE GENOMIC DNA]</scope>
    <source>
        <strain evidence="10 11">ATCC MYA-4762</strain>
    </source>
</reference>
<evidence type="ECO:0000256" key="4">
    <source>
        <dbReference type="ARBA" id="ARBA00022816"/>
    </source>
</evidence>
<dbReference type="PANTHER" id="PTHR13405">
    <property type="entry name" value="NUCLEAR PORE COMPLEX PROTEIN NUP133"/>
    <property type="match status" value="1"/>
</dbReference>
<feature type="domain" description="Importin N-terminal" evidence="9">
    <location>
        <begin position="1136"/>
        <end position="1208"/>
    </location>
</feature>
<dbReference type="InterPro" id="IPR014908">
    <property type="entry name" value="Nucleoporin_Nup133/Nup155_N"/>
</dbReference>
<evidence type="ECO:0000313" key="11">
    <source>
        <dbReference type="Proteomes" id="UP000267821"/>
    </source>
</evidence>
<evidence type="ECO:0000256" key="7">
    <source>
        <dbReference type="ARBA" id="ARBA00023242"/>
    </source>
</evidence>
<keyword evidence="5" id="KW-0653">Protein transport</keyword>
<feature type="compositionally biased region" description="Basic and acidic residues" evidence="8">
    <location>
        <begin position="60"/>
        <end position="74"/>
    </location>
</feature>
<proteinExistence type="inferred from homology"/>
<dbReference type="InterPro" id="IPR001494">
    <property type="entry name" value="Importin-beta_N"/>
</dbReference>
<dbReference type="Gene3D" id="1.20.58.1380">
    <property type="match status" value="1"/>
</dbReference>
<dbReference type="PANTHER" id="PTHR13405:SF11">
    <property type="entry name" value="NUCLEAR PORE COMPLEX PROTEIN NUP133"/>
    <property type="match status" value="1"/>
</dbReference>
<keyword evidence="4" id="KW-0509">mRNA transport</keyword>
<dbReference type="Pfam" id="PF03177">
    <property type="entry name" value="Nucleoporin_C"/>
    <property type="match status" value="1"/>
</dbReference>
<dbReference type="GO" id="GO:0031267">
    <property type="term" value="F:small GTPase binding"/>
    <property type="evidence" value="ECO:0007669"/>
    <property type="project" value="InterPro"/>
</dbReference>
<keyword evidence="6" id="KW-0811">Translocation</keyword>
<dbReference type="GO" id="GO:0017056">
    <property type="term" value="F:structural constituent of nuclear pore"/>
    <property type="evidence" value="ECO:0007669"/>
    <property type="project" value="InterPro"/>
</dbReference>
<dbReference type="Proteomes" id="UP000267821">
    <property type="component" value="Unassembled WGS sequence"/>
</dbReference>
<evidence type="ECO:0000256" key="2">
    <source>
        <dbReference type="ARBA" id="ARBA00005569"/>
    </source>
</evidence>
<evidence type="ECO:0000256" key="3">
    <source>
        <dbReference type="ARBA" id="ARBA00022448"/>
    </source>
</evidence>
<evidence type="ECO:0000313" key="10">
    <source>
        <dbReference type="EMBL" id="RPB28331.1"/>
    </source>
</evidence>
<dbReference type="Gene3D" id="2.130.10.10">
    <property type="entry name" value="YVTN repeat-like/Quinoprotein amine dehydrogenase"/>
    <property type="match status" value="1"/>
</dbReference>
<dbReference type="STRING" id="1051890.A0A3N4M6I5"/>
<comment type="similarity">
    <text evidence="2">Belongs to the nucleoporin Nup133 family.</text>
</comment>
<dbReference type="InterPro" id="IPR015943">
    <property type="entry name" value="WD40/YVTN_repeat-like_dom_sf"/>
</dbReference>
<feature type="compositionally biased region" description="Pro residues" evidence="8">
    <location>
        <begin position="1"/>
        <end position="10"/>
    </location>
</feature>
<dbReference type="GO" id="GO:0016973">
    <property type="term" value="P:poly(A)+ mRNA export from nucleus"/>
    <property type="evidence" value="ECO:0007669"/>
    <property type="project" value="TreeGrafter"/>
</dbReference>
<organism evidence="10 11">
    <name type="scientific">Terfezia boudieri ATCC MYA-4762</name>
    <dbReference type="NCBI Taxonomy" id="1051890"/>
    <lineage>
        <taxon>Eukaryota</taxon>
        <taxon>Fungi</taxon>
        <taxon>Dikarya</taxon>
        <taxon>Ascomycota</taxon>
        <taxon>Pezizomycotina</taxon>
        <taxon>Pezizomycetes</taxon>
        <taxon>Pezizales</taxon>
        <taxon>Pezizaceae</taxon>
        <taxon>Terfezia</taxon>
    </lineage>
</organism>
<protein>
    <recommendedName>
        <fullName evidence="9">Importin N-terminal domain-containing protein</fullName>
    </recommendedName>
</protein>
<gene>
    <name evidence="10" type="ORF">L211DRAFT_833299</name>
</gene>
<sequence>MFSPNLPPADAPKTRPRMRRILPKESIHSHQQAQEDSVASGAGRQAREDNVPTRTRKAARKEDDGLKEKSKKDESVVWTKNTKYAVSLLPALPDCLKNPGSVIGVADPWHRHALILNDASAWVWNYTDTHSLPHTYLFMLPQDESPNHYRDMPFPLGTLVSPSANSEEPGLVVVMPMSGRIAYWEAVGSAAAEGLFAKRRGVEGKVHLAPGETVTAICSIEPAGFILSLSSGHLAHLALRDAAGRPGIQITSLRDSSFIGNIFGALRGGSHRRDLVAVRAGRVGRMGEREIVVATARGGLSKWYVQRSGNYETKPEVDLRETMIRAMEKAAPTAVHRNREQFCVLDVAIATTSDNDGTDPAEQDVDLFVLVGYVGPDEDDSLYALLEAKLTPSGRGDVKTVHPINCYTTPIEASRHSRPRIYIPKPRNTAFIVFTRAVVILSNLKPNEGGGRRSITEDDMDVDRQLLQEEEEEERKVIYEDVVDFRGDANVDIVGSGGEDILFETFQPEGSFGHNGEDIAYKKIVNPGVVLIARGAGVLRVEAFDAEDKRQRGRAMPREEMVKSKIEQAVFFGHIGQNPLNFAGRKEVHFPLEEIENAALQISNEILTTSSAYITPMLPSMERHLQLRGQRLRGLAEHLRLTYGPLSKPTRWQLLQDAEKLEAARGIWINYDERNTREEGAGEILPNTIVRYMLEPSDADVSDAVRAWFQKFVPDVGRLIQCAKIALMEKTTRGRRERTALAIADAEANDIVTSGLQAAFNFRLNCAGLYGFDGLIDEKGILINAQGFPDPWTSPPDLLHAIDGQHEHSIHLIQGLWGPDMDRGKDIVEKIALQIEELAEVLCRLFTERIRWYEQQSDLDEELKARARDVRERYEKQRGGWVKPLVGLGRADAAYVIAERYQDFRTLVELASAELIQVETTPIDNLNDDQRLLISQKRTDGVKRLEGYLERFKAPFAIEFYEYQIENGRLQELLEEFQTFQGYLTKYLHSSDRYAKLAWIHDASLGEYDRAGETLVRVALSQEDGLWNKKVELSIAKLCKLAALPDNQVLGALQYMQNWQDEALTLIEIQRLVYDYLQSFVRGAIDKEAEVDIAMKEKGRPVDKRLETRKLFKQALERLFNLKILQSELLIDLLTLMEADENFPQFYHALVALDKSGLPTERYNLAEQSIWRRCYIQNDWNKVLDTKKKTDEDVKDEIRSTYLYMTISKGLQTGLFEGRHAMRILTPEQSLYSENLDELRVRFSQADDAELAALSMDLTNENKILHYYISKAKLTAWVVAVQTTAQDDLAAENEEGDEDIEMS</sequence>
<dbReference type="InParanoid" id="A0A3N4M6I5"/>
<evidence type="ECO:0000256" key="5">
    <source>
        <dbReference type="ARBA" id="ARBA00022927"/>
    </source>
</evidence>
<dbReference type="PROSITE" id="PS50166">
    <property type="entry name" value="IMPORTIN_B_NT"/>
    <property type="match status" value="1"/>
</dbReference>